<feature type="transmembrane region" description="Helical" evidence="1">
    <location>
        <begin position="154"/>
        <end position="172"/>
    </location>
</feature>
<feature type="transmembrane region" description="Helical" evidence="1">
    <location>
        <begin position="124"/>
        <end position="142"/>
    </location>
</feature>
<keyword evidence="1" id="KW-1133">Transmembrane helix</keyword>
<keyword evidence="1" id="KW-0472">Membrane</keyword>
<name>A3VCS2_9RHOB</name>
<reference evidence="2 3" key="1">
    <citation type="journal article" date="2010" name="J. Bacteriol.">
        <title>Genome sequences of Pelagibaca bermudensis HTCC2601T and Maritimibacter alkaliphilus HTCC2654T, the type strains of two marine Roseobacter genera.</title>
        <authorList>
            <person name="Thrash J.C."/>
            <person name="Cho J.C."/>
            <person name="Ferriera S."/>
            <person name="Johnson J."/>
            <person name="Vergin K.L."/>
            <person name="Giovannoni S.J."/>
        </authorList>
    </citation>
    <scope>NUCLEOTIDE SEQUENCE [LARGE SCALE GENOMIC DNA]</scope>
    <source>
        <strain evidence="2 3">HTCC2654</strain>
    </source>
</reference>
<dbReference type="Pfam" id="PF05940">
    <property type="entry name" value="NnrS"/>
    <property type="match status" value="1"/>
</dbReference>
<organism evidence="2 3">
    <name type="scientific">Maritimibacter alkaliphilus HTCC2654</name>
    <dbReference type="NCBI Taxonomy" id="314271"/>
    <lineage>
        <taxon>Bacteria</taxon>
        <taxon>Pseudomonadati</taxon>
        <taxon>Pseudomonadota</taxon>
        <taxon>Alphaproteobacteria</taxon>
        <taxon>Rhodobacterales</taxon>
        <taxon>Roseobacteraceae</taxon>
        <taxon>Maritimibacter</taxon>
    </lineage>
</organism>
<feature type="transmembrane region" description="Helical" evidence="1">
    <location>
        <begin position="377"/>
        <end position="395"/>
    </location>
</feature>
<feature type="transmembrane region" description="Helical" evidence="1">
    <location>
        <begin position="310"/>
        <end position="331"/>
    </location>
</feature>
<keyword evidence="3" id="KW-1185">Reference proteome</keyword>
<dbReference type="STRING" id="314271.RB2654_12759"/>
<feature type="transmembrane region" description="Helical" evidence="1">
    <location>
        <begin position="249"/>
        <end position="266"/>
    </location>
</feature>
<feature type="transmembrane region" description="Helical" evidence="1">
    <location>
        <begin position="31"/>
        <end position="50"/>
    </location>
</feature>
<evidence type="ECO:0000256" key="1">
    <source>
        <dbReference type="SAM" id="Phobius"/>
    </source>
</evidence>
<sequence length="415" mass="44048">MRRPFDLKEHPMANGKTYTGPAILSAGFRPFFLLASGFAALAVAVWLAIWTGFITLSSDFSPVDWHVHEMIFGYGAAVVAGFLFTAVPNWTGRLPTRGMPLAGLALVWLAGRLASAGLLPLGPVAVLGVDQAFLLLVGAMIAREIVAGRNWRNLKVLVPVTLFWVANLAYHVEAMTTGSASSGHRIGIAILIFLIMLIGGRIIPSFTRNWLVKQGGTRLPVPFDRFDGFAILTAVIALAFWVLQIEGPIATILLGFAGFVQLARLTRWRGERTLRSPLLFMLHVAYGFIPVGFLSAALSAAGVVSAAATLHLFGAGAVGAMTVAVMVRATLGHTGRDLVAGPVATGAFVALTLATLLRVIAEVDGVNRDVFVESAGILWVCAFAFVAGKICLAVTSDKPRRKRPSSAAGHGDQGR</sequence>
<comment type="caution">
    <text evidence="2">The sequence shown here is derived from an EMBL/GenBank/DDBJ whole genome shotgun (WGS) entry which is preliminary data.</text>
</comment>
<feature type="transmembrane region" description="Helical" evidence="1">
    <location>
        <begin position="70"/>
        <end position="87"/>
    </location>
</feature>
<feature type="transmembrane region" description="Helical" evidence="1">
    <location>
        <begin position="338"/>
        <end position="357"/>
    </location>
</feature>
<feature type="transmembrane region" description="Helical" evidence="1">
    <location>
        <begin position="99"/>
        <end position="118"/>
    </location>
</feature>
<gene>
    <name evidence="2" type="ORF">RB2654_12759</name>
</gene>
<dbReference type="InterPro" id="IPR010266">
    <property type="entry name" value="NnrS"/>
</dbReference>
<feature type="transmembrane region" description="Helical" evidence="1">
    <location>
        <begin position="278"/>
        <end position="304"/>
    </location>
</feature>
<evidence type="ECO:0008006" key="4">
    <source>
        <dbReference type="Google" id="ProtNLM"/>
    </source>
</evidence>
<keyword evidence="1" id="KW-0812">Transmembrane</keyword>
<accession>A3VCS2</accession>
<evidence type="ECO:0000313" key="2">
    <source>
        <dbReference type="EMBL" id="EAQ13943.1"/>
    </source>
</evidence>
<dbReference type="EMBL" id="AAMT01000003">
    <property type="protein sequence ID" value="EAQ13943.1"/>
    <property type="molecule type" value="Genomic_DNA"/>
</dbReference>
<dbReference type="HOGENOM" id="CLU_041785_2_0_5"/>
<evidence type="ECO:0000313" key="3">
    <source>
        <dbReference type="Proteomes" id="UP000002931"/>
    </source>
</evidence>
<dbReference type="eggNOG" id="COG3213">
    <property type="taxonomic scope" value="Bacteria"/>
</dbReference>
<proteinExistence type="predicted"/>
<feature type="transmembrane region" description="Helical" evidence="1">
    <location>
        <begin position="225"/>
        <end position="243"/>
    </location>
</feature>
<dbReference type="AlphaFoldDB" id="A3VCS2"/>
<dbReference type="Proteomes" id="UP000002931">
    <property type="component" value="Unassembled WGS sequence"/>
</dbReference>
<protein>
    <recommendedName>
        <fullName evidence="4">Short-chain dehydrogenase</fullName>
    </recommendedName>
</protein>
<feature type="transmembrane region" description="Helical" evidence="1">
    <location>
        <begin position="184"/>
        <end position="204"/>
    </location>
</feature>